<dbReference type="RefSeq" id="WP_243732453.1">
    <property type="nucleotide sequence ID" value="NZ_SNYC01000003.1"/>
</dbReference>
<accession>A0A4R6T1V0</accession>
<dbReference type="InterPro" id="IPR008969">
    <property type="entry name" value="CarboxyPept-like_regulatory"/>
</dbReference>
<evidence type="ECO:0000313" key="3">
    <source>
        <dbReference type="Proteomes" id="UP000295620"/>
    </source>
</evidence>
<keyword evidence="1" id="KW-0732">Signal</keyword>
<evidence type="ECO:0008006" key="4">
    <source>
        <dbReference type="Google" id="ProtNLM"/>
    </source>
</evidence>
<gene>
    <name evidence="2" type="ORF">ATK78_1190</name>
</gene>
<organism evidence="2 3">
    <name type="scientific">Pedobacter metabolipauper</name>
    <dbReference type="NCBI Taxonomy" id="425513"/>
    <lineage>
        <taxon>Bacteria</taxon>
        <taxon>Pseudomonadati</taxon>
        <taxon>Bacteroidota</taxon>
        <taxon>Sphingobacteriia</taxon>
        <taxon>Sphingobacteriales</taxon>
        <taxon>Sphingobacteriaceae</taxon>
        <taxon>Pedobacter</taxon>
    </lineage>
</organism>
<name>A0A4R6T1V0_9SPHI</name>
<dbReference type="Proteomes" id="UP000295620">
    <property type="component" value="Unassembled WGS sequence"/>
</dbReference>
<dbReference type="EMBL" id="SNYC01000003">
    <property type="protein sequence ID" value="TDQ12059.1"/>
    <property type="molecule type" value="Genomic_DNA"/>
</dbReference>
<protein>
    <recommendedName>
        <fullName evidence="4">Carboxypeptidase-like protein</fullName>
    </recommendedName>
</protein>
<dbReference type="AlphaFoldDB" id="A0A4R6T1V0"/>
<evidence type="ECO:0000313" key="2">
    <source>
        <dbReference type="EMBL" id="TDQ12059.1"/>
    </source>
</evidence>
<proteinExistence type="predicted"/>
<evidence type="ECO:0000256" key="1">
    <source>
        <dbReference type="SAM" id="SignalP"/>
    </source>
</evidence>
<feature type="signal peptide" evidence="1">
    <location>
        <begin position="1"/>
        <end position="19"/>
    </location>
</feature>
<comment type="caution">
    <text evidence="2">The sequence shown here is derived from an EMBL/GenBank/DDBJ whole genome shotgun (WGS) entry which is preliminary data.</text>
</comment>
<reference evidence="2 3" key="1">
    <citation type="submission" date="2019-03" db="EMBL/GenBank/DDBJ databases">
        <title>Genomic Encyclopedia of Archaeal and Bacterial Type Strains, Phase II (KMG-II): from individual species to whole genera.</title>
        <authorList>
            <person name="Goeker M."/>
        </authorList>
    </citation>
    <scope>NUCLEOTIDE SEQUENCE [LARGE SCALE GENOMIC DNA]</scope>
    <source>
        <strain evidence="2 3">DSM 19035</strain>
    </source>
</reference>
<keyword evidence="3" id="KW-1185">Reference proteome</keyword>
<feature type="chain" id="PRO_5020810564" description="Carboxypeptidase-like protein" evidence="1">
    <location>
        <begin position="20"/>
        <end position="581"/>
    </location>
</feature>
<dbReference type="SUPFAM" id="SSF49464">
    <property type="entry name" value="Carboxypeptidase regulatory domain-like"/>
    <property type="match status" value="1"/>
</dbReference>
<sequence>MMKFRLLLILLVLTGFCYAQNPATPNRRNLDRYVNLDIRQQPISGVLSKMSKDCNFYFAYSTSILKQDSIVNIKVKDMPVRDVLDQLFDGKVDYKENGEYIILRYAANHLTIEPENITTADNLYLISGFIVDTRTGKKVKQASVYEKRLIQSTLTDDNGFFSLKFKGDYNAVVLTASKESYRDTSLVFLSDIAIKPEGVKDGGMGWGTAVFNSIENSGISRFFISSRQRIQSLNIPYYLANSPFQASILPGFSSHGIMSSQVVNKLSLNILGGYTAGVDGVELAGLFNINKGNVRSVQFAGLFNTVGGSVEGVQGAGLVNDVRTNMEGIQMAGLFNHVIKNAKGIQLAGLGNVVSDSLTGIQVAGLGNITSKATDGIQIAGLGNITSKSLNGMQIAGLVNYATDMNGVQIGLINISGRNTGYSIGLINYVHHGYHKISLSSNETIHANISLKTGNSKLYNIILAGKNYGDSARIETAGLGFGHDIIFNNTLSAAAEITGQFLYLGNWDYTNTLTRIQTNLQLQVFKGLTLYGGPVYSIYSSNAPTGSSAKGYKQQIAPAKHHSFDPNVKGWLGWNVGITIM</sequence>